<evidence type="ECO:0000313" key="2">
    <source>
        <dbReference type="Proteomes" id="UP000501427"/>
    </source>
</evidence>
<organism evidence="1 2">
    <name type="scientific">Aeromonas media</name>
    <dbReference type="NCBI Taxonomy" id="651"/>
    <lineage>
        <taxon>Bacteria</taxon>
        <taxon>Pseudomonadati</taxon>
        <taxon>Pseudomonadota</taxon>
        <taxon>Gammaproteobacteria</taxon>
        <taxon>Aeromonadales</taxon>
        <taxon>Aeromonadaceae</taxon>
        <taxon>Aeromonas</taxon>
    </lineage>
</organism>
<proteinExistence type="predicted"/>
<sequence length="115" mass="12160">MKSYVLKLTCAIAIDGQIHKPGSLVEVSEAEAKNFLHRGKAVLATAEDGVEQGEHAEYEEIEISKLSKIELLEVAKRDGIPVADGMTKAQIIEAIDAANSAANAAAADADKKEGE</sequence>
<name>A0A6M4YEG9_AERME</name>
<dbReference type="EMBL" id="CP038441">
    <property type="protein sequence ID" value="QJT21692.1"/>
    <property type="molecule type" value="Genomic_DNA"/>
</dbReference>
<evidence type="ECO:0008006" key="3">
    <source>
        <dbReference type="Google" id="ProtNLM"/>
    </source>
</evidence>
<dbReference type="Proteomes" id="UP000501427">
    <property type="component" value="Chromosome"/>
</dbReference>
<dbReference type="RefSeq" id="WP_171276000.1">
    <property type="nucleotide sequence ID" value="NZ_CAWPJG010000001.1"/>
</dbReference>
<evidence type="ECO:0000313" key="1">
    <source>
        <dbReference type="EMBL" id="QJT21692.1"/>
    </source>
</evidence>
<gene>
    <name evidence="1" type="ORF">E4184_09815</name>
</gene>
<reference evidence="1 2" key="1">
    <citation type="submission" date="2019-03" db="EMBL/GenBank/DDBJ databases">
        <title>Novel transposon Tn6433 accelerates the dissemination of tet(E) in Aeromonas from aerobic biofilm under oxytetracycline stress.</title>
        <authorList>
            <person name="Shi Y."/>
            <person name="Tian Z."/>
            <person name="Zhang Y."/>
            <person name="Zhang H."/>
            <person name="Yang M."/>
        </authorList>
    </citation>
    <scope>NUCLEOTIDE SEQUENCE [LARGE SCALE GENOMIC DNA]</scope>
    <source>
        <strain evidence="1 2">T0.1-19</strain>
    </source>
</reference>
<protein>
    <recommendedName>
        <fullName evidence="3">Rho termination factor N-terminal domain-containing protein</fullName>
    </recommendedName>
</protein>
<dbReference type="AlphaFoldDB" id="A0A6M4YEG9"/>
<accession>A0A6M4YEG9</accession>